<dbReference type="PANTHER" id="PTHR33670:SF1">
    <property type="entry name" value="OS09G0416300 PROTEIN"/>
    <property type="match status" value="1"/>
</dbReference>
<organism evidence="2 3">
    <name type="scientific">Aquilegia coerulea</name>
    <name type="common">Rocky mountain columbine</name>
    <dbReference type="NCBI Taxonomy" id="218851"/>
    <lineage>
        <taxon>Eukaryota</taxon>
        <taxon>Viridiplantae</taxon>
        <taxon>Streptophyta</taxon>
        <taxon>Embryophyta</taxon>
        <taxon>Tracheophyta</taxon>
        <taxon>Spermatophyta</taxon>
        <taxon>Magnoliopsida</taxon>
        <taxon>Ranunculales</taxon>
        <taxon>Ranunculaceae</taxon>
        <taxon>Thalictroideae</taxon>
        <taxon>Aquilegia</taxon>
    </lineage>
</organism>
<dbReference type="GO" id="GO:0016071">
    <property type="term" value="P:mRNA metabolic process"/>
    <property type="evidence" value="ECO:0007669"/>
    <property type="project" value="UniProtKB-ARBA"/>
</dbReference>
<evidence type="ECO:0000313" key="3">
    <source>
        <dbReference type="Proteomes" id="UP000230069"/>
    </source>
</evidence>
<sequence length="157" mass="18110">MGTEVLRPQDCFIERMRFNPSVLPRRKPYNAGNNTNTTKSHRKSSTIIRSSEPPKKRVDESKQITILKRGETIEFINNKRKNENLVKKKVSFSSGDLVVRVKEQQQHHEIYAGSACFSSPSPRKLPLPTFSKKKEEGLKMIDDESATKDLRRLLRLD</sequence>
<gene>
    <name evidence="2" type="ORF">AQUCO_01700359v1</name>
</gene>
<name>A0A2G5DMI2_AQUCA</name>
<evidence type="ECO:0000256" key="1">
    <source>
        <dbReference type="SAM" id="MobiDB-lite"/>
    </source>
</evidence>
<accession>A0A2G5DMI2</accession>
<evidence type="ECO:0000313" key="2">
    <source>
        <dbReference type="EMBL" id="PIA44709.1"/>
    </source>
</evidence>
<dbReference type="OrthoDB" id="770116at2759"/>
<dbReference type="InParanoid" id="A0A2G5DMI2"/>
<dbReference type="Proteomes" id="UP000230069">
    <property type="component" value="Unassembled WGS sequence"/>
</dbReference>
<dbReference type="EMBL" id="KZ305034">
    <property type="protein sequence ID" value="PIA44709.1"/>
    <property type="molecule type" value="Genomic_DNA"/>
</dbReference>
<keyword evidence="3" id="KW-1185">Reference proteome</keyword>
<feature type="region of interest" description="Disordered" evidence="1">
    <location>
        <begin position="23"/>
        <end position="60"/>
    </location>
</feature>
<dbReference type="InterPro" id="IPR028322">
    <property type="entry name" value="PNRC-like_rgn"/>
</dbReference>
<dbReference type="STRING" id="218851.A0A2G5DMI2"/>
<dbReference type="Pfam" id="PF15365">
    <property type="entry name" value="PNRC"/>
    <property type="match status" value="1"/>
</dbReference>
<proteinExistence type="predicted"/>
<dbReference type="AlphaFoldDB" id="A0A2G5DMI2"/>
<protein>
    <submittedName>
        <fullName evidence="2">Uncharacterized protein</fullName>
    </submittedName>
</protein>
<dbReference type="PANTHER" id="PTHR33670">
    <property type="entry name" value="SPLICING FACTOR, PROLINE- AND GLUTAMINE-RICH-LIKE"/>
    <property type="match status" value="1"/>
</dbReference>
<reference evidence="2 3" key="1">
    <citation type="submission" date="2017-09" db="EMBL/GenBank/DDBJ databases">
        <title>WGS assembly of Aquilegia coerulea Goldsmith.</title>
        <authorList>
            <person name="Hodges S."/>
            <person name="Kramer E."/>
            <person name="Nordborg M."/>
            <person name="Tomkins J."/>
            <person name="Borevitz J."/>
            <person name="Derieg N."/>
            <person name="Yan J."/>
            <person name="Mihaltcheva S."/>
            <person name="Hayes R.D."/>
            <person name="Rokhsar D."/>
        </authorList>
    </citation>
    <scope>NUCLEOTIDE SEQUENCE [LARGE SCALE GENOMIC DNA]</scope>
    <source>
        <strain evidence="3">cv. Goldsmith</strain>
    </source>
</reference>